<name>A0A811U440_CERCA</name>
<evidence type="ECO:0000313" key="1">
    <source>
        <dbReference type="EMBL" id="CAD6992203.1"/>
    </source>
</evidence>
<accession>A0A811U440</accession>
<dbReference type="Proteomes" id="UP000606786">
    <property type="component" value="Unassembled WGS sequence"/>
</dbReference>
<protein>
    <submittedName>
        <fullName evidence="1">(Mediterranean fruit fly) hypothetical protein</fullName>
    </submittedName>
</protein>
<gene>
    <name evidence="1" type="ORF">CCAP1982_LOCUS1075</name>
</gene>
<proteinExistence type="predicted"/>
<dbReference type="OrthoDB" id="6021714at2759"/>
<dbReference type="AlphaFoldDB" id="A0A811U440"/>
<keyword evidence="2" id="KW-1185">Reference proteome</keyword>
<evidence type="ECO:0000313" key="2">
    <source>
        <dbReference type="Proteomes" id="UP000606786"/>
    </source>
</evidence>
<reference evidence="1" key="1">
    <citation type="submission" date="2020-11" db="EMBL/GenBank/DDBJ databases">
        <authorList>
            <person name="Whitehead M."/>
        </authorList>
    </citation>
    <scope>NUCLEOTIDE SEQUENCE</scope>
    <source>
        <strain evidence="1">EGII</strain>
    </source>
</reference>
<sequence>MIGGPCVLPSPPFGPVVNNDSCADTCSSEVSPSSVTPVDAESTSDSGIDDICVMETSSIKLQLDKSKELSVKPITGCSAATKDMLLMKCLNNKAIKNRASMGLAASETQLKQQQFPPQPAAERIDGAAAIGIINDCGNSKGSVKTSSDNINPLMEPFIMELCNDDYDVPTEPFLGPNEIDHVLNDWAHEMA</sequence>
<dbReference type="EMBL" id="CAJHJT010000001">
    <property type="protein sequence ID" value="CAD6992203.1"/>
    <property type="molecule type" value="Genomic_DNA"/>
</dbReference>
<organism evidence="1 2">
    <name type="scientific">Ceratitis capitata</name>
    <name type="common">Mediterranean fruit fly</name>
    <name type="synonym">Tephritis capitata</name>
    <dbReference type="NCBI Taxonomy" id="7213"/>
    <lineage>
        <taxon>Eukaryota</taxon>
        <taxon>Metazoa</taxon>
        <taxon>Ecdysozoa</taxon>
        <taxon>Arthropoda</taxon>
        <taxon>Hexapoda</taxon>
        <taxon>Insecta</taxon>
        <taxon>Pterygota</taxon>
        <taxon>Neoptera</taxon>
        <taxon>Endopterygota</taxon>
        <taxon>Diptera</taxon>
        <taxon>Brachycera</taxon>
        <taxon>Muscomorpha</taxon>
        <taxon>Tephritoidea</taxon>
        <taxon>Tephritidae</taxon>
        <taxon>Ceratitis</taxon>
        <taxon>Ceratitis</taxon>
    </lineage>
</organism>
<comment type="caution">
    <text evidence="1">The sequence shown here is derived from an EMBL/GenBank/DDBJ whole genome shotgun (WGS) entry which is preliminary data.</text>
</comment>